<name>A0AAP5H6A8_PAEAM</name>
<dbReference type="Gene3D" id="3.20.20.80">
    <property type="entry name" value="Glycosidases"/>
    <property type="match status" value="1"/>
</dbReference>
<dbReference type="SUPFAM" id="SSF51445">
    <property type="entry name" value="(Trans)glycosidases"/>
    <property type="match status" value="1"/>
</dbReference>
<sequence>MQSFDPSTVRQTYNLNGTWQFCLAANDTGSLVSPSCDDPVWGEIQVPGSWEEQGYGEEPSYQRVDTWTKVREYEGAAWYTRSFEIASTDMDCAYILRLKGVRWTTDLWVNGQYVGDCDSLVNTQEWDITPWIREGSLNELKLRVDNTMKLPLAGSHIHSLHTATAWGGITGGAMLECIPMNRIDRLSLFPDAKQEILTIKGTINIAPNVTSSALRVQIEIRHPDGTWLDDQSFKVEIRKHEDDERTEAIEADGQRIAEIQPLQLNLAQEQGLALWSDESPSLYQAMIRLYDGELQLDQQHRTFGVRSFQAHGQKLMLNDIPVFLRGYVDCCIFPLTGYPVWDKQHYVRQFQIAKSYGFNHVRLHGWSAPQPFWEAADEEGMLVQAELPHWSRLFENREQPAPAEVLTYLTHELEGLLSSLHDHPSFVLFSMGNELIGSNGHPELNELVRKAQALDPSRLYTDNTGFGQLPAQGREGDFYIQSLNWHPPLESELSAVPDTTLDYQAVTRLTDRPVIGHEHAQYTMYVRPEEREKYTGVLRPSWLPPIEESLTRKGIAADLEQFQQASGTHLVRSLKEAMERVRRTPNAAGIQLLDIRDFPGQGHATTGILDVFWDSKGIAEPADFQQFNENTVLLLSCRERTFYAGEAIQVEARVSHYGQQPIKDAIIHWKLISNNVVLEDGHWQYGEVDRGVVLPLGYLTIHAPSDHATAFKLEAEIRSGDDKVIAANVWHGWSFPHYRTHEQTHRIWNSVTELQPHLLGAHQDHVDHLDGSTLRRGSQFNLVIAKSLTPNVLDYLVNGGQVWIQTPPEGLYDPVETKYLPVFWNYLMFATQPGATMGLNLKEQTAMLGRFPYDHASDWQWYHLVNGTPAICLDTLRGVSPLIEVIDHFHRAKRLTYAFEARVGQGKLLVSSLPFTELSLMKRPEVAYLFQEIVSYLLSDQFEPESAISVGELLGILKLQTIRFAL</sequence>
<dbReference type="InterPro" id="IPR051913">
    <property type="entry name" value="GH2_Domain-Containing"/>
</dbReference>
<dbReference type="SUPFAM" id="SSF49303">
    <property type="entry name" value="beta-Galactosidase/glucuronidase domain"/>
    <property type="match status" value="1"/>
</dbReference>
<dbReference type="InterPro" id="IPR006102">
    <property type="entry name" value="Ig-like_GH2"/>
</dbReference>
<dbReference type="Gene3D" id="2.60.40.10">
    <property type="entry name" value="Immunoglobulins"/>
    <property type="match status" value="1"/>
</dbReference>
<reference evidence="7" key="1">
    <citation type="submission" date="2023-07" db="EMBL/GenBank/DDBJ databases">
        <title>Sorghum-associated microbial communities from plants grown in Nebraska, USA.</title>
        <authorList>
            <person name="Schachtman D."/>
        </authorList>
    </citation>
    <scope>NUCLEOTIDE SEQUENCE</scope>
    <source>
        <strain evidence="7">BE80</strain>
    </source>
</reference>
<dbReference type="PANTHER" id="PTHR42732">
    <property type="entry name" value="BETA-GALACTOSIDASE"/>
    <property type="match status" value="1"/>
</dbReference>
<dbReference type="InterPro" id="IPR006103">
    <property type="entry name" value="Glyco_hydro_2_cat"/>
</dbReference>
<keyword evidence="3" id="KW-0326">Glycosidase</keyword>
<dbReference type="GO" id="GO:0005975">
    <property type="term" value="P:carbohydrate metabolic process"/>
    <property type="evidence" value="ECO:0007669"/>
    <property type="project" value="InterPro"/>
</dbReference>
<dbReference type="InterPro" id="IPR036156">
    <property type="entry name" value="Beta-gal/glucu_dom_sf"/>
</dbReference>
<evidence type="ECO:0008006" key="9">
    <source>
        <dbReference type="Google" id="ProtNLM"/>
    </source>
</evidence>
<evidence type="ECO:0000256" key="2">
    <source>
        <dbReference type="ARBA" id="ARBA00022801"/>
    </source>
</evidence>
<organism evidence="7 8">
    <name type="scientific">Paenibacillus amylolyticus</name>
    <dbReference type="NCBI Taxonomy" id="1451"/>
    <lineage>
        <taxon>Bacteria</taxon>
        <taxon>Bacillati</taxon>
        <taxon>Bacillota</taxon>
        <taxon>Bacilli</taxon>
        <taxon>Bacillales</taxon>
        <taxon>Paenibacillaceae</taxon>
        <taxon>Paenibacillus</taxon>
    </lineage>
</organism>
<evidence type="ECO:0000259" key="5">
    <source>
        <dbReference type="Pfam" id="PF02836"/>
    </source>
</evidence>
<keyword evidence="2" id="KW-0378">Hydrolase</keyword>
<dbReference type="AlphaFoldDB" id="A0AAP5H6A8"/>
<dbReference type="Pfam" id="PF02836">
    <property type="entry name" value="Glyco_hydro_2_C"/>
    <property type="match status" value="1"/>
</dbReference>
<dbReference type="EMBL" id="JAVDTR010000013">
    <property type="protein sequence ID" value="MDR6725816.1"/>
    <property type="molecule type" value="Genomic_DNA"/>
</dbReference>
<evidence type="ECO:0000313" key="7">
    <source>
        <dbReference type="EMBL" id="MDR6725816.1"/>
    </source>
</evidence>
<gene>
    <name evidence="7" type="ORF">J2W91_004318</name>
</gene>
<dbReference type="PANTHER" id="PTHR42732:SF1">
    <property type="entry name" value="BETA-MANNOSIDASE"/>
    <property type="match status" value="1"/>
</dbReference>
<comment type="caution">
    <text evidence="7">The sequence shown here is derived from an EMBL/GenBank/DDBJ whole genome shotgun (WGS) entry which is preliminary data.</text>
</comment>
<feature type="domain" description="Glycosyl hydrolases family 2 sugar binding" evidence="6">
    <location>
        <begin position="14"/>
        <end position="136"/>
    </location>
</feature>
<evidence type="ECO:0000313" key="8">
    <source>
        <dbReference type="Proteomes" id="UP001254832"/>
    </source>
</evidence>
<feature type="domain" description="Glycoside hydrolase family 2 catalytic" evidence="5">
    <location>
        <begin position="312"/>
        <end position="461"/>
    </location>
</feature>
<dbReference type="Gene3D" id="2.60.120.260">
    <property type="entry name" value="Galactose-binding domain-like"/>
    <property type="match status" value="1"/>
</dbReference>
<dbReference type="InterPro" id="IPR017853">
    <property type="entry name" value="GH"/>
</dbReference>
<dbReference type="SUPFAM" id="SSF49785">
    <property type="entry name" value="Galactose-binding domain-like"/>
    <property type="match status" value="1"/>
</dbReference>
<dbReference type="RefSeq" id="WP_310143379.1">
    <property type="nucleotide sequence ID" value="NZ_JAVDTR010000013.1"/>
</dbReference>
<proteinExistence type="inferred from homology"/>
<dbReference type="InterPro" id="IPR013783">
    <property type="entry name" value="Ig-like_fold"/>
</dbReference>
<dbReference type="InterPro" id="IPR008979">
    <property type="entry name" value="Galactose-bd-like_sf"/>
</dbReference>
<accession>A0AAP5H6A8</accession>
<evidence type="ECO:0000256" key="3">
    <source>
        <dbReference type="ARBA" id="ARBA00023295"/>
    </source>
</evidence>
<evidence type="ECO:0000259" key="6">
    <source>
        <dbReference type="Pfam" id="PF02837"/>
    </source>
</evidence>
<dbReference type="InterPro" id="IPR006104">
    <property type="entry name" value="Glyco_hydro_2_N"/>
</dbReference>
<protein>
    <recommendedName>
        <fullName evidence="9">Beta-galactosidase</fullName>
    </recommendedName>
</protein>
<dbReference type="Pfam" id="PF02837">
    <property type="entry name" value="Glyco_hydro_2_N"/>
    <property type="match status" value="1"/>
</dbReference>
<evidence type="ECO:0000259" key="4">
    <source>
        <dbReference type="Pfam" id="PF00703"/>
    </source>
</evidence>
<feature type="domain" description="Glycoside hydrolase family 2 immunoglobulin-like beta-sandwich" evidence="4">
    <location>
        <begin position="203"/>
        <end position="306"/>
    </location>
</feature>
<dbReference type="GO" id="GO:0004553">
    <property type="term" value="F:hydrolase activity, hydrolyzing O-glycosyl compounds"/>
    <property type="evidence" value="ECO:0007669"/>
    <property type="project" value="InterPro"/>
</dbReference>
<dbReference type="Proteomes" id="UP001254832">
    <property type="component" value="Unassembled WGS sequence"/>
</dbReference>
<dbReference type="Pfam" id="PF00703">
    <property type="entry name" value="Glyco_hydro_2"/>
    <property type="match status" value="1"/>
</dbReference>
<comment type="similarity">
    <text evidence="1">Belongs to the glycosyl hydrolase 2 family.</text>
</comment>
<evidence type="ECO:0000256" key="1">
    <source>
        <dbReference type="ARBA" id="ARBA00007401"/>
    </source>
</evidence>